<dbReference type="Gene3D" id="3.40.50.300">
    <property type="entry name" value="P-loop containing nucleotide triphosphate hydrolases"/>
    <property type="match status" value="1"/>
</dbReference>
<dbReference type="InterPro" id="IPR042197">
    <property type="entry name" value="Apaf_helical"/>
</dbReference>
<dbReference type="GO" id="GO:0005524">
    <property type="term" value="F:ATP binding"/>
    <property type="evidence" value="ECO:0007669"/>
    <property type="project" value="UniProtKB-KW"/>
</dbReference>
<sequence>VESIRAVLPDAQKKQEQDCAVQNWITSLKDVLHLADDLLDEFIIEGMVHSSSSSHNFLHQKVAPEIEKIQKKFADVLEEMDKLKLSPKVVVKQTDGLRSKSNSFLLESDITGREDDKEEIINLLRQPHRNILSVAIVGIGGIGKTTLARSVYNDVEVQNHFEKQMWVCVSNNFDVKTIVKKMLESLINSKIDDKLSFEYIQHKLLENLTGERYLLVLDDIGNASHTKWTQLRTYLMCGAEDSRVLMTTRSKIVSEASNLYVLNGLTLDVSWSLLKKITFGNETSVVNQKLESIGTKIAEKCMGIPLAIRTLGGLLQNNSEEREWINVLHDWEIQKDMLIQLCMAQGYLECSDGKQLMEDV</sequence>
<dbReference type="InterPro" id="IPR027417">
    <property type="entry name" value="P-loop_NTPase"/>
</dbReference>
<keyword evidence="1" id="KW-0677">Repeat</keyword>
<feature type="domain" description="Disease resistance N-terminal" evidence="6">
    <location>
        <begin position="2"/>
        <end position="56"/>
    </location>
</feature>
<keyword evidence="3" id="KW-0611">Plant defense</keyword>
<dbReference type="FunFam" id="3.40.50.300:FF:001091">
    <property type="entry name" value="Probable disease resistance protein At1g61300"/>
    <property type="match status" value="1"/>
</dbReference>
<reference evidence="7 8" key="2">
    <citation type="journal article" date="2017" name="Front. Plant Sci.">
        <title>Gene Classification and Mining of Molecular Markers Useful in Red Clover (Trifolium pratense) Breeding.</title>
        <authorList>
            <person name="Istvanek J."/>
            <person name="Dluhosova J."/>
            <person name="Dluhos P."/>
            <person name="Patkova L."/>
            <person name="Nedelnik J."/>
            <person name="Repkova J."/>
        </authorList>
    </citation>
    <scope>NUCLEOTIDE SEQUENCE [LARGE SCALE GENOMIC DNA]</scope>
    <source>
        <strain evidence="8">cv. Tatra</strain>
        <tissue evidence="7">Young leaves</tissue>
    </source>
</reference>
<evidence type="ECO:0000313" key="7">
    <source>
        <dbReference type="EMBL" id="PNX91520.1"/>
    </source>
</evidence>
<dbReference type="Gene3D" id="1.10.8.430">
    <property type="entry name" value="Helical domain of apoptotic protease-activating factors"/>
    <property type="match status" value="1"/>
</dbReference>
<dbReference type="InterPro" id="IPR041118">
    <property type="entry name" value="Rx_N"/>
</dbReference>
<keyword evidence="4" id="KW-0067">ATP-binding</keyword>
<dbReference type="EMBL" id="ASHM01066510">
    <property type="protein sequence ID" value="PNX91520.1"/>
    <property type="molecule type" value="Genomic_DNA"/>
</dbReference>
<accession>A0A2K3ML93</accession>
<reference evidence="7 8" key="1">
    <citation type="journal article" date="2014" name="Am. J. Bot.">
        <title>Genome assembly and annotation for red clover (Trifolium pratense; Fabaceae).</title>
        <authorList>
            <person name="Istvanek J."/>
            <person name="Jaros M."/>
            <person name="Krenek A."/>
            <person name="Repkova J."/>
        </authorList>
    </citation>
    <scope>NUCLEOTIDE SEQUENCE [LARGE SCALE GENOMIC DNA]</scope>
    <source>
        <strain evidence="8">cv. Tatra</strain>
        <tissue evidence="7">Young leaves</tissue>
    </source>
</reference>
<dbReference type="Proteomes" id="UP000236291">
    <property type="component" value="Unassembled WGS sequence"/>
</dbReference>
<dbReference type="Pfam" id="PF00931">
    <property type="entry name" value="NB-ARC"/>
    <property type="match status" value="1"/>
</dbReference>
<evidence type="ECO:0000313" key="8">
    <source>
        <dbReference type="Proteomes" id="UP000236291"/>
    </source>
</evidence>
<comment type="caution">
    <text evidence="7">The sequence shown here is derived from an EMBL/GenBank/DDBJ whole genome shotgun (WGS) entry which is preliminary data.</text>
</comment>
<dbReference type="Gene3D" id="1.20.5.4130">
    <property type="match status" value="1"/>
</dbReference>
<feature type="non-terminal residue" evidence="7">
    <location>
        <position position="1"/>
    </location>
</feature>
<proteinExistence type="predicted"/>
<protein>
    <submittedName>
        <fullName evidence="7">CC-NBS-LRR resistance protein</fullName>
    </submittedName>
</protein>
<dbReference type="SUPFAM" id="SSF52540">
    <property type="entry name" value="P-loop containing nucleoside triphosphate hydrolases"/>
    <property type="match status" value="1"/>
</dbReference>
<evidence type="ECO:0000256" key="1">
    <source>
        <dbReference type="ARBA" id="ARBA00022737"/>
    </source>
</evidence>
<dbReference type="AlphaFoldDB" id="A0A2K3ML93"/>
<dbReference type="PANTHER" id="PTHR36766">
    <property type="entry name" value="PLANT BROAD-SPECTRUM MILDEW RESISTANCE PROTEIN RPW8"/>
    <property type="match status" value="1"/>
</dbReference>
<dbReference type="PANTHER" id="PTHR36766:SF40">
    <property type="entry name" value="DISEASE RESISTANCE PROTEIN RGA3"/>
    <property type="match status" value="1"/>
</dbReference>
<dbReference type="Pfam" id="PF18052">
    <property type="entry name" value="Rx_N"/>
    <property type="match status" value="1"/>
</dbReference>
<dbReference type="STRING" id="57577.A0A2K3ML93"/>
<dbReference type="PRINTS" id="PR00364">
    <property type="entry name" value="DISEASERSIST"/>
</dbReference>
<evidence type="ECO:0000259" key="5">
    <source>
        <dbReference type="Pfam" id="PF00931"/>
    </source>
</evidence>
<gene>
    <name evidence="7" type="ORF">L195_g047651</name>
</gene>
<feature type="non-terminal residue" evidence="7">
    <location>
        <position position="360"/>
    </location>
</feature>
<dbReference type="GO" id="GO:0006952">
    <property type="term" value="P:defense response"/>
    <property type="evidence" value="ECO:0007669"/>
    <property type="project" value="UniProtKB-KW"/>
</dbReference>
<organism evidence="7 8">
    <name type="scientific">Trifolium pratense</name>
    <name type="common">Red clover</name>
    <dbReference type="NCBI Taxonomy" id="57577"/>
    <lineage>
        <taxon>Eukaryota</taxon>
        <taxon>Viridiplantae</taxon>
        <taxon>Streptophyta</taxon>
        <taxon>Embryophyta</taxon>
        <taxon>Tracheophyta</taxon>
        <taxon>Spermatophyta</taxon>
        <taxon>Magnoliopsida</taxon>
        <taxon>eudicotyledons</taxon>
        <taxon>Gunneridae</taxon>
        <taxon>Pentapetalae</taxon>
        <taxon>rosids</taxon>
        <taxon>fabids</taxon>
        <taxon>Fabales</taxon>
        <taxon>Fabaceae</taxon>
        <taxon>Papilionoideae</taxon>
        <taxon>50 kb inversion clade</taxon>
        <taxon>NPAAA clade</taxon>
        <taxon>Hologalegina</taxon>
        <taxon>IRL clade</taxon>
        <taxon>Trifolieae</taxon>
        <taxon>Trifolium</taxon>
    </lineage>
</organism>
<dbReference type="InterPro" id="IPR002182">
    <property type="entry name" value="NB-ARC"/>
</dbReference>
<dbReference type="GO" id="GO:0043531">
    <property type="term" value="F:ADP binding"/>
    <property type="evidence" value="ECO:0007669"/>
    <property type="project" value="InterPro"/>
</dbReference>
<evidence type="ECO:0000256" key="3">
    <source>
        <dbReference type="ARBA" id="ARBA00022821"/>
    </source>
</evidence>
<feature type="domain" description="NB-ARC" evidence="5">
    <location>
        <begin position="114"/>
        <end position="282"/>
    </location>
</feature>
<name>A0A2K3ML93_TRIPR</name>
<keyword evidence="2" id="KW-0547">Nucleotide-binding</keyword>
<evidence type="ECO:0000259" key="6">
    <source>
        <dbReference type="Pfam" id="PF18052"/>
    </source>
</evidence>
<evidence type="ECO:0000256" key="4">
    <source>
        <dbReference type="ARBA" id="ARBA00022840"/>
    </source>
</evidence>
<evidence type="ECO:0000256" key="2">
    <source>
        <dbReference type="ARBA" id="ARBA00022741"/>
    </source>
</evidence>